<accession>A0A8H9N1A7</accession>
<dbReference type="AlphaFoldDB" id="A0A8H9N1A7"/>
<comment type="caution">
    <text evidence="3">The sequence shown here is derived from an EMBL/GenBank/DDBJ whole genome shotgun (WGS) entry which is preliminary data.</text>
</comment>
<reference evidence="3" key="1">
    <citation type="journal article" date="2018" name="Genome Biol.">
        <title>SKESA: strategic k-mer extension for scrupulous assemblies.</title>
        <authorList>
            <person name="Souvorov A."/>
            <person name="Agarwala R."/>
            <person name="Lipman D.J."/>
        </authorList>
    </citation>
    <scope>NUCLEOTIDE SEQUENCE</scope>
    <source>
        <strain evidence="3">BCW_3452</strain>
    </source>
</reference>
<keyword evidence="2" id="KW-0812">Transmembrane</keyword>
<evidence type="ECO:0000256" key="1">
    <source>
        <dbReference type="SAM" id="MobiDB-lite"/>
    </source>
</evidence>
<proteinExistence type="predicted"/>
<sequence length="447" mass="51312">MSISNKLTMILSTSEQGDYGKNFYTLMQNVTAEEWISLIQKYRNSPEDVNLRNCIQYLVYCYNKDLIEEIASKTDYNFIGSVIVEAWASIFNMSDNSLRHIDEITRTPVMLHVLEGHMLNLMCLVEYDDDINLADFVVPRIKKAISDLSAKIQNIYGRNVANERARLVIGTGAKNGVYFPPISDYDIERVEQAIETMYLVQTIEHCVELLKLPEDLDSRTLGYIEEQEFEKVLDLTIGSRIKRNRASDEFDVAFEYMEQLLPKYIQQLAQFFFDDHEVIFLRSVAEQYGCVTDNQQNTTDTTSYILEEATDSLVDDEIIDTLKVPEHNSSKADKGTTEENESSNWKKVFESNSQTLVNFINKAKLSLLDKPKLKDPETEPLNMDDVIHNSSPKKRSYGWILWLIVFGALFALGNSYMEKRATAQDNSIIEKAKGSENRTYQIVKSDS</sequence>
<feature type="region of interest" description="Disordered" evidence="1">
    <location>
        <begin position="325"/>
        <end position="344"/>
    </location>
</feature>
<name>A0A8H9N1A7_VIBVL</name>
<organism evidence="3">
    <name type="scientific">Vibrio vulnificus</name>
    <dbReference type="NCBI Taxonomy" id="672"/>
    <lineage>
        <taxon>Bacteria</taxon>
        <taxon>Pseudomonadati</taxon>
        <taxon>Pseudomonadota</taxon>
        <taxon>Gammaproteobacteria</taxon>
        <taxon>Vibrionales</taxon>
        <taxon>Vibrionaceae</taxon>
        <taxon>Vibrio</taxon>
    </lineage>
</organism>
<dbReference type="Proteomes" id="UP000863257">
    <property type="component" value="Unassembled WGS sequence"/>
</dbReference>
<feature type="transmembrane region" description="Helical" evidence="2">
    <location>
        <begin position="397"/>
        <end position="417"/>
    </location>
</feature>
<feature type="compositionally biased region" description="Basic and acidic residues" evidence="1">
    <location>
        <begin position="325"/>
        <end position="337"/>
    </location>
</feature>
<protein>
    <submittedName>
        <fullName evidence="3">Uncharacterized protein</fullName>
    </submittedName>
</protein>
<gene>
    <name evidence="3" type="ORF">I7730_14520</name>
</gene>
<evidence type="ECO:0000313" key="3">
    <source>
        <dbReference type="EMBL" id="HAS8541002.1"/>
    </source>
</evidence>
<keyword evidence="2" id="KW-0472">Membrane</keyword>
<dbReference type="EMBL" id="DACRBY010000017">
    <property type="protein sequence ID" value="HAS8541002.1"/>
    <property type="molecule type" value="Genomic_DNA"/>
</dbReference>
<evidence type="ECO:0000256" key="2">
    <source>
        <dbReference type="SAM" id="Phobius"/>
    </source>
</evidence>
<keyword evidence="2" id="KW-1133">Transmembrane helix</keyword>
<reference evidence="3" key="2">
    <citation type="submission" date="2019-01" db="EMBL/GenBank/DDBJ databases">
        <authorList>
            <consortium name="NCBI Pathogen Detection Project"/>
        </authorList>
    </citation>
    <scope>NUCLEOTIDE SEQUENCE</scope>
    <source>
        <strain evidence="3">BCW_3452</strain>
    </source>
</reference>